<organism evidence="4 5">
    <name type="scientific">Corynebacterium provencense</name>
    <dbReference type="NCBI Taxonomy" id="1737425"/>
    <lineage>
        <taxon>Bacteria</taxon>
        <taxon>Bacillati</taxon>
        <taxon>Actinomycetota</taxon>
        <taxon>Actinomycetes</taxon>
        <taxon>Mycobacteriales</taxon>
        <taxon>Corynebacteriaceae</taxon>
        <taxon>Corynebacterium</taxon>
    </lineage>
</organism>
<dbReference type="Gene3D" id="3.40.50.720">
    <property type="entry name" value="NAD(P)-binding Rossmann-like Domain"/>
    <property type="match status" value="1"/>
</dbReference>
<dbReference type="GO" id="GO:0016491">
    <property type="term" value="F:oxidoreductase activity"/>
    <property type="evidence" value="ECO:0007669"/>
    <property type="project" value="UniProtKB-KW"/>
</dbReference>
<sequence>MTRQSSRLNNQTELPDREIYTVSTIGFIGAGLIGATVARLSVQAGHDVVLSNSRDPKTLLPIVAALGGRARAATPAEAAEAGDIVVVTVPLGALDSVPVEQLAGKTVIDTSNYYWQRDGHIDVLDAREITTSQILQDRAPEAHVVKAFNNINFAHLGELARPHGAADRTSLIIAGDDDDAKAEVSRFLDSIGYGTVDAGVLSEGWRFDNGEPAYGRPYISPDATPTSLFDMGPGRAATEDELRAALAAADRSI</sequence>
<reference evidence="5" key="1">
    <citation type="submission" date="2017-11" db="EMBL/GenBank/DDBJ databases">
        <title>Otitis media/interna in a cat caused by the recently described species Corynebacterium provencense.</title>
        <authorList>
            <person name="Kittl S."/>
            <person name="Brodard I."/>
            <person name="Rychener L."/>
            <person name="Jores J."/>
            <person name="Roosje P."/>
            <person name="Gobeli Brawand S."/>
        </authorList>
    </citation>
    <scope>NUCLEOTIDE SEQUENCE [LARGE SCALE GENOMIC DNA]</scope>
    <source>
        <strain evidence="5">17KM38</strain>
    </source>
</reference>
<dbReference type="AlphaFoldDB" id="A0A2Z3YNY7"/>
<dbReference type="PANTHER" id="PTHR14239">
    <property type="entry name" value="DUDULIN-RELATED"/>
    <property type="match status" value="1"/>
</dbReference>
<name>A0A2Z3YNY7_9CORY</name>
<dbReference type="InterPro" id="IPR028939">
    <property type="entry name" value="P5C_Rdtase_cat_N"/>
</dbReference>
<dbReference type="PANTHER" id="PTHR14239:SF10">
    <property type="entry name" value="REDUCTASE"/>
    <property type="match status" value="1"/>
</dbReference>
<dbReference type="EMBL" id="CP024988">
    <property type="protein sequence ID" value="AWT27125.1"/>
    <property type="molecule type" value="Genomic_DNA"/>
</dbReference>
<dbReference type="InterPro" id="IPR036291">
    <property type="entry name" value="NAD(P)-bd_dom_sf"/>
</dbReference>
<keyword evidence="5" id="KW-1185">Reference proteome</keyword>
<feature type="transmembrane region" description="Helical" evidence="2">
    <location>
        <begin position="20"/>
        <end position="42"/>
    </location>
</feature>
<dbReference type="KEGG" id="cpre:Csp1_23750"/>
<evidence type="ECO:0000256" key="1">
    <source>
        <dbReference type="ARBA" id="ARBA00023002"/>
    </source>
</evidence>
<evidence type="ECO:0000256" key="2">
    <source>
        <dbReference type="SAM" id="Phobius"/>
    </source>
</evidence>
<evidence type="ECO:0000313" key="5">
    <source>
        <dbReference type="Proteomes" id="UP000247696"/>
    </source>
</evidence>
<dbReference type="SUPFAM" id="SSF51735">
    <property type="entry name" value="NAD(P)-binding Rossmann-fold domains"/>
    <property type="match status" value="1"/>
</dbReference>
<dbReference type="Proteomes" id="UP000247696">
    <property type="component" value="Chromosome"/>
</dbReference>
<dbReference type="InterPro" id="IPR051267">
    <property type="entry name" value="STEAP_metalloreductase"/>
</dbReference>
<proteinExistence type="predicted"/>
<evidence type="ECO:0000313" key="4">
    <source>
        <dbReference type="EMBL" id="AWT27125.1"/>
    </source>
</evidence>
<keyword evidence="2" id="KW-0812">Transmembrane</keyword>
<feature type="domain" description="Pyrroline-5-carboxylate reductase catalytic N-terminal" evidence="3">
    <location>
        <begin position="24"/>
        <end position="113"/>
    </location>
</feature>
<evidence type="ECO:0000259" key="3">
    <source>
        <dbReference type="Pfam" id="PF03807"/>
    </source>
</evidence>
<gene>
    <name evidence="4" type="ORF">Csp1_23750</name>
</gene>
<keyword evidence="2" id="KW-0472">Membrane</keyword>
<keyword evidence="2" id="KW-1133">Transmembrane helix</keyword>
<keyword evidence="1" id="KW-0560">Oxidoreductase</keyword>
<accession>A0A2Z3YNY7</accession>
<dbReference type="Pfam" id="PF03807">
    <property type="entry name" value="F420_oxidored"/>
    <property type="match status" value="1"/>
</dbReference>
<protein>
    <recommendedName>
        <fullName evidence="3">Pyrroline-5-carboxylate reductase catalytic N-terminal domain-containing protein</fullName>
    </recommendedName>
</protein>
<dbReference type="STRING" id="1737425.GCA_900049755_01495"/>